<feature type="domain" description="Isochorismatase-like" evidence="2">
    <location>
        <begin position="32"/>
        <end position="213"/>
    </location>
</feature>
<dbReference type="SUPFAM" id="SSF52499">
    <property type="entry name" value="Isochorismatase-like hydrolases"/>
    <property type="match status" value="1"/>
</dbReference>
<evidence type="ECO:0000313" key="4">
    <source>
        <dbReference type="Proteomes" id="UP000820669"/>
    </source>
</evidence>
<keyword evidence="1" id="KW-0378">Hydrolase</keyword>
<proteinExistence type="predicted"/>
<dbReference type="InterPro" id="IPR050272">
    <property type="entry name" value="Isochorismatase-like_hydrls"/>
</dbReference>
<dbReference type="InterPro" id="IPR036380">
    <property type="entry name" value="Isochorismatase-like_sf"/>
</dbReference>
<gene>
    <name evidence="3" type="ORF">HF526_06125</name>
</gene>
<comment type="caution">
    <text evidence="3">The sequence shown here is derived from an EMBL/GenBank/DDBJ whole genome shotgun (WGS) entry which is preliminary data.</text>
</comment>
<evidence type="ECO:0000313" key="3">
    <source>
        <dbReference type="EMBL" id="NMH96895.1"/>
    </source>
</evidence>
<dbReference type="Gene3D" id="3.40.50.850">
    <property type="entry name" value="Isochorismatase-like"/>
    <property type="match status" value="1"/>
</dbReference>
<reference evidence="3 4" key="1">
    <citation type="submission" date="2020-04" db="EMBL/GenBank/DDBJ databases">
        <authorList>
            <person name="Klaysubun C."/>
            <person name="Duangmal K."/>
            <person name="Lipun K."/>
        </authorList>
    </citation>
    <scope>NUCLEOTIDE SEQUENCE [LARGE SCALE GENOMIC DNA]</scope>
    <source>
        <strain evidence="3 4">K10HN5</strain>
    </source>
</reference>
<dbReference type="InterPro" id="IPR000868">
    <property type="entry name" value="Isochorismatase-like_dom"/>
</dbReference>
<name>A0ABX1S5P0_9PSEU</name>
<dbReference type="Pfam" id="PF00857">
    <property type="entry name" value="Isochorismatase"/>
    <property type="match status" value="1"/>
</dbReference>
<dbReference type="EMBL" id="JAAXLA010000007">
    <property type="protein sequence ID" value="NMH96895.1"/>
    <property type="molecule type" value="Genomic_DNA"/>
</dbReference>
<sequence>MAVWDGLIPERDQEIYRRAGFAREPSWDGSPALLIVDALWGFIGHQPVDVLEAISEYPTACGEPGWVGLERTEEVLRFFREAELPVVHVCASAGADSVYGATTRARRTPGTGTRAYEIPERIAPVPGELVVPKSKASGFFRTPLDVLLRNRKVDTVLIAGSTTCGCIRATAVDAHSSGFETIVLSDAVWDRSPFSHAVSLYELSMKYASVVAVDEAIAELGKRRDR</sequence>
<dbReference type="Proteomes" id="UP000820669">
    <property type="component" value="Unassembled WGS sequence"/>
</dbReference>
<evidence type="ECO:0000256" key="1">
    <source>
        <dbReference type="ARBA" id="ARBA00022801"/>
    </source>
</evidence>
<protein>
    <submittedName>
        <fullName evidence="3">Isochorismatase family protein</fullName>
    </submittedName>
</protein>
<dbReference type="PANTHER" id="PTHR43540">
    <property type="entry name" value="PEROXYUREIDOACRYLATE/UREIDOACRYLATE AMIDOHYDROLASE-RELATED"/>
    <property type="match status" value="1"/>
</dbReference>
<dbReference type="PANTHER" id="PTHR43540:SF1">
    <property type="entry name" value="ISOCHORISMATASE HYDROLASE"/>
    <property type="match status" value="1"/>
</dbReference>
<evidence type="ECO:0000259" key="2">
    <source>
        <dbReference type="Pfam" id="PF00857"/>
    </source>
</evidence>
<dbReference type="RefSeq" id="WP_169380276.1">
    <property type="nucleotide sequence ID" value="NZ_JAAXLA010000007.1"/>
</dbReference>
<organism evidence="3 4">
    <name type="scientific">Pseudonocardia acidicola</name>
    <dbReference type="NCBI Taxonomy" id="2724939"/>
    <lineage>
        <taxon>Bacteria</taxon>
        <taxon>Bacillati</taxon>
        <taxon>Actinomycetota</taxon>
        <taxon>Actinomycetes</taxon>
        <taxon>Pseudonocardiales</taxon>
        <taxon>Pseudonocardiaceae</taxon>
        <taxon>Pseudonocardia</taxon>
    </lineage>
</organism>
<keyword evidence="4" id="KW-1185">Reference proteome</keyword>
<accession>A0ABX1S5P0</accession>